<evidence type="ECO:0000256" key="3">
    <source>
        <dbReference type="ARBA" id="ARBA00022490"/>
    </source>
</evidence>
<dbReference type="InterPro" id="IPR036565">
    <property type="entry name" value="Mur-like_cat_sf"/>
</dbReference>
<evidence type="ECO:0000256" key="4">
    <source>
        <dbReference type="ARBA" id="ARBA00022598"/>
    </source>
</evidence>
<reference evidence="9 10" key="1">
    <citation type="journal article" date="2015" name="Nature">
        <title>rRNA introns, odd ribosomes, and small enigmatic genomes across a large radiation of phyla.</title>
        <authorList>
            <person name="Brown C.T."/>
            <person name="Hug L.A."/>
            <person name="Thomas B.C."/>
            <person name="Sharon I."/>
            <person name="Castelle C.J."/>
            <person name="Singh A."/>
            <person name="Wilkins M.J."/>
            <person name="Williams K.H."/>
            <person name="Banfield J.F."/>
        </authorList>
    </citation>
    <scope>NUCLEOTIDE SEQUENCE [LARGE SCALE GENOMIC DNA]</scope>
</reference>
<dbReference type="GO" id="GO:0009252">
    <property type="term" value="P:peptidoglycan biosynthetic process"/>
    <property type="evidence" value="ECO:0007669"/>
    <property type="project" value="UniProtKB-UniRule"/>
</dbReference>
<dbReference type="GO" id="GO:0005737">
    <property type="term" value="C:cytoplasm"/>
    <property type="evidence" value="ECO:0007669"/>
    <property type="project" value="UniProtKB-SubCell"/>
</dbReference>
<keyword evidence="7" id="KW-0131">Cell cycle</keyword>
<comment type="function">
    <text evidence="7">Cell wall formation. Catalyzes the addition of glutamate to the nucleotide precursor UDP-N-acetylmuramoyl-L-alanine (UMA).</text>
</comment>
<evidence type="ECO:0000256" key="2">
    <source>
        <dbReference type="ARBA" id="ARBA00004752"/>
    </source>
</evidence>
<dbReference type="GO" id="GO:0051301">
    <property type="term" value="P:cell division"/>
    <property type="evidence" value="ECO:0007669"/>
    <property type="project" value="UniProtKB-KW"/>
</dbReference>
<dbReference type="EMBL" id="LCJM01000001">
    <property type="protein sequence ID" value="KKT79197.1"/>
    <property type="molecule type" value="Genomic_DNA"/>
</dbReference>
<evidence type="ECO:0000256" key="1">
    <source>
        <dbReference type="ARBA" id="ARBA00004496"/>
    </source>
</evidence>
<dbReference type="HAMAP" id="MF_00639">
    <property type="entry name" value="MurD"/>
    <property type="match status" value="1"/>
</dbReference>
<feature type="domain" description="Mur ligase central" evidence="8">
    <location>
        <begin position="103"/>
        <end position="229"/>
    </location>
</feature>
<comment type="catalytic activity">
    <reaction evidence="7">
        <text>UDP-N-acetyl-alpha-D-muramoyl-L-alanine + D-glutamate + ATP = UDP-N-acetyl-alpha-D-muramoyl-L-alanyl-D-glutamate + ADP + phosphate + H(+)</text>
        <dbReference type="Rhea" id="RHEA:16429"/>
        <dbReference type="ChEBI" id="CHEBI:15378"/>
        <dbReference type="ChEBI" id="CHEBI:29986"/>
        <dbReference type="ChEBI" id="CHEBI:30616"/>
        <dbReference type="ChEBI" id="CHEBI:43474"/>
        <dbReference type="ChEBI" id="CHEBI:83898"/>
        <dbReference type="ChEBI" id="CHEBI:83900"/>
        <dbReference type="ChEBI" id="CHEBI:456216"/>
        <dbReference type="EC" id="6.3.2.9"/>
    </reaction>
</comment>
<evidence type="ECO:0000256" key="7">
    <source>
        <dbReference type="HAMAP-Rule" id="MF_00639"/>
    </source>
</evidence>
<keyword evidence="7" id="KW-0133">Cell shape</keyword>
<dbReference type="Proteomes" id="UP000034889">
    <property type="component" value="Unassembled WGS sequence"/>
</dbReference>
<comment type="similarity">
    <text evidence="7">Belongs to the MurCDEF family.</text>
</comment>
<comment type="subcellular location">
    <subcellularLocation>
        <location evidence="1 7">Cytoplasm</location>
    </subcellularLocation>
</comment>
<comment type="pathway">
    <text evidence="2 7">Cell wall biogenesis; peptidoglycan biosynthesis.</text>
</comment>
<comment type="caution">
    <text evidence="9">The sequence shown here is derived from an EMBL/GenBank/DDBJ whole genome shotgun (WGS) entry which is preliminary data.</text>
</comment>
<dbReference type="GO" id="GO:0071555">
    <property type="term" value="P:cell wall organization"/>
    <property type="evidence" value="ECO:0007669"/>
    <property type="project" value="UniProtKB-KW"/>
</dbReference>
<keyword evidence="3 7" id="KW-0963">Cytoplasm</keyword>
<dbReference type="NCBIfam" id="TIGR01087">
    <property type="entry name" value="murD"/>
    <property type="match status" value="1"/>
</dbReference>
<proteinExistence type="inferred from homology"/>
<keyword evidence="7" id="KW-0961">Cell wall biogenesis/degradation</keyword>
<gene>
    <name evidence="7" type="primary">murD</name>
    <name evidence="9" type="ORF">UW74_C0001G0006</name>
</gene>
<name>A0A0G1ME98_9BACT</name>
<dbReference type="Gene3D" id="3.40.1190.10">
    <property type="entry name" value="Mur-like, catalytic domain"/>
    <property type="match status" value="1"/>
</dbReference>
<dbReference type="SUPFAM" id="SSF51984">
    <property type="entry name" value="MurCD N-terminal domain"/>
    <property type="match status" value="1"/>
</dbReference>
<dbReference type="Gene3D" id="3.90.190.20">
    <property type="entry name" value="Mur ligase, C-terminal domain"/>
    <property type="match status" value="1"/>
</dbReference>
<dbReference type="GO" id="GO:0005524">
    <property type="term" value="F:ATP binding"/>
    <property type="evidence" value="ECO:0007669"/>
    <property type="project" value="UniProtKB-UniRule"/>
</dbReference>
<accession>A0A0G1ME98</accession>
<dbReference type="Pfam" id="PF08245">
    <property type="entry name" value="Mur_ligase_M"/>
    <property type="match status" value="1"/>
</dbReference>
<evidence type="ECO:0000256" key="6">
    <source>
        <dbReference type="ARBA" id="ARBA00022840"/>
    </source>
</evidence>
<keyword evidence="4 7" id="KW-0436">Ligase</keyword>
<evidence type="ECO:0000313" key="9">
    <source>
        <dbReference type="EMBL" id="KKT79197.1"/>
    </source>
</evidence>
<keyword evidence="6 7" id="KW-0067">ATP-binding</keyword>
<evidence type="ECO:0000256" key="5">
    <source>
        <dbReference type="ARBA" id="ARBA00022741"/>
    </source>
</evidence>
<organism evidence="9 10">
    <name type="scientific">Candidatus Giovannonibacteria bacterium GW2011_GWC2_44_8</name>
    <dbReference type="NCBI Taxonomy" id="1618657"/>
    <lineage>
        <taxon>Bacteria</taxon>
        <taxon>Candidatus Giovannoniibacteriota</taxon>
    </lineage>
</organism>
<dbReference type="InterPro" id="IPR013221">
    <property type="entry name" value="Mur_ligase_cen"/>
</dbReference>
<dbReference type="Gene3D" id="3.40.50.720">
    <property type="entry name" value="NAD(P)-binding Rossmann-like Domain"/>
    <property type="match status" value="1"/>
</dbReference>
<keyword evidence="7" id="KW-0573">Peptidoglycan synthesis</keyword>
<dbReference type="GO" id="GO:0008360">
    <property type="term" value="P:regulation of cell shape"/>
    <property type="evidence" value="ECO:0007669"/>
    <property type="project" value="UniProtKB-KW"/>
</dbReference>
<keyword evidence="5 7" id="KW-0547">Nucleotide-binding</keyword>
<dbReference type="InterPro" id="IPR005762">
    <property type="entry name" value="MurD"/>
</dbReference>
<dbReference type="PATRIC" id="fig|1618657.3.peg.6"/>
<keyword evidence="7" id="KW-0132">Cell division</keyword>
<evidence type="ECO:0000259" key="8">
    <source>
        <dbReference type="Pfam" id="PF08245"/>
    </source>
</evidence>
<dbReference type="SUPFAM" id="SSF53244">
    <property type="entry name" value="MurD-like peptide ligases, peptide-binding domain"/>
    <property type="match status" value="1"/>
</dbReference>
<protein>
    <recommendedName>
        <fullName evidence="7">UDP-N-acetylmuramoylalanine--D-glutamate ligase</fullName>
        <ecNumber evidence="7">6.3.2.9</ecNumber>
    </recommendedName>
    <alternativeName>
        <fullName evidence="7">D-glutamic acid-adding enzyme</fullName>
    </alternativeName>
    <alternativeName>
        <fullName evidence="7">UDP-N-acetylmuramoyl-L-alanyl-D-glutamate synthetase</fullName>
    </alternativeName>
</protein>
<dbReference type="UniPathway" id="UPA00219"/>
<dbReference type="PANTHER" id="PTHR43692">
    <property type="entry name" value="UDP-N-ACETYLMURAMOYLALANINE--D-GLUTAMATE LIGASE"/>
    <property type="match status" value="1"/>
</dbReference>
<sequence length="419" mass="46888">MKQVAILGFGLEGKALFAYLRKKKGLEITILDRDPAIKISRGAKKVLGKNYLRNIGKFDLIFRSPGVPYKLPELKKVRRRISSLTKLFFEKARKKKNIKIIGITGSVGKTTTATLLYKIFKSDSKKVFLAGNIGISPLDYLEKLDPGSAVIMELSSFQLQDLSCSPDVAIVLDIFEEHLDKHKNFKEYFDAKCNITKHQKKSDAVIYFPDNKYSSSIAEKSQGRKIQATYRNAKKAGFKLKIPGAYNYKNAMAAFKAAKLFGIKKRAIIGTINDFKGIEHRLEFVRNLKGVSYYNNSKATNIGSAIGGIDAFSGRKIVLAGGYNKKLDLVPLVTRLAKKDINRAVFFGDAASELARISKMIKFSRYLTVRGLKDAVVEAHKISEKGESVILSPGTASFDEFSNYAERGDKFKKWVHKLK</sequence>
<dbReference type="GO" id="GO:0008764">
    <property type="term" value="F:UDP-N-acetylmuramoylalanine-D-glutamate ligase activity"/>
    <property type="evidence" value="ECO:0007669"/>
    <property type="project" value="UniProtKB-UniRule"/>
</dbReference>
<dbReference type="EC" id="6.3.2.9" evidence="7"/>
<feature type="binding site" evidence="7">
    <location>
        <begin position="105"/>
        <end position="111"/>
    </location>
    <ligand>
        <name>ATP</name>
        <dbReference type="ChEBI" id="CHEBI:30616"/>
    </ligand>
</feature>
<dbReference type="InterPro" id="IPR036615">
    <property type="entry name" value="Mur_ligase_C_dom_sf"/>
</dbReference>
<dbReference type="SUPFAM" id="SSF53623">
    <property type="entry name" value="MurD-like peptide ligases, catalytic domain"/>
    <property type="match status" value="1"/>
</dbReference>
<dbReference type="AlphaFoldDB" id="A0A0G1ME98"/>
<evidence type="ECO:0000313" key="10">
    <source>
        <dbReference type="Proteomes" id="UP000034889"/>
    </source>
</evidence>
<dbReference type="PANTHER" id="PTHR43692:SF1">
    <property type="entry name" value="UDP-N-ACETYLMURAMOYLALANINE--D-GLUTAMATE LIGASE"/>
    <property type="match status" value="1"/>
</dbReference>